<feature type="coiled-coil region" evidence="8">
    <location>
        <begin position="275"/>
        <end position="337"/>
    </location>
</feature>
<evidence type="ECO:0000256" key="1">
    <source>
        <dbReference type="ARBA" id="ARBA00022618"/>
    </source>
</evidence>
<feature type="topological domain" description="Extracellular" evidence="8">
    <location>
        <begin position="1"/>
        <end position="2"/>
    </location>
</feature>
<evidence type="ECO:0000256" key="2">
    <source>
        <dbReference type="ARBA" id="ARBA00022692"/>
    </source>
</evidence>
<evidence type="ECO:0000256" key="5">
    <source>
        <dbReference type="ARBA" id="ARBA00023136"/>
    </source>
</evidence>
<keyword evidence="8" id="KW-1003">Cell membrane</keyword>
<keyword evidence="5 8" id="KW-0472">Membrane</keyword>
<dbReference type="Pfam" id="PF06160">
    <property type="entry name" value="EzrA"/>
    <property type="match status" value="1"/>
</dbReference>
<evidence type="ECO:0000256" key="9">
    <source>
        <dbReference type="SAM" id="Phobius"/>
    </source>
</evidence>
<name>A0A8J2TPJ6_9BACI</name>
<comment type="function">
    <text evidence="8">Negative regulator of FtsZ ring formation; modulates the frequency and position of FtsZ ring formation. Inhibits FtsZ ring formation at polar sites. Interacts either with FtsZ or with one of its binding partners to promote depolymerization.</text>
</comment>
<dbReference type="GO" id="GO:0000917">
    <property type="term" value="P:division septum assembly"/>
    <property type="evidence" value="ECO:0007669"/>
    <property type="project" value="UniProtKB-KW"/>
</dbReference>
<proteinExistence type="inferred from homology"/>
<dbReference type="AlphaFoldDB" id="A0A8J2TPJ6"/>
<evidence type="ECO:0000256" key="4">
    <source>
        <dbReference type="ARBA" id="ARBA00023054"/>
    </source>
</evidence>
<dbReference type="Proteomes" id="UP000602050">
    <property type="component" value="Unassembled WGS sequence"/>
</dbReference>
<comment type="subcellular location">
    <subcellularLocation>
        <location evidence="8">Cell membrane</location>
        <topology evidence="8">Single-pass membrane protein</topology>
    </subcellularLocation>
    <text evidence="8">Colocalized with FtsZ to the nascent septal site.</text>
</comment>
<dbReference type="NCBIfam" id="NF003413">
    <property type="entry name" value="PRK04778.1-7"/>
    <property type="match status" value="1"/>
</dbReference>
<keyword evidence="3 8" id="KW-1133">Transmembrane helix</keyword>
<dbReference type="GO" id="GO:0005940">
    <property type="term" value="C:septin ring"/>
    <property type="evidence" value="ECO:0007669"/>
    <property type="project" value="InterPro"/>
</dbReference>
<dbReference type="EMBL" id="BMEV01000067">
    <property type="protein sequence ID" value="GFZ86377.1"/>
    <property type="molecule type" value="Genomic_DNA"/>
</dbReference>
<evidence type="ECO:0000256" key="3">
    <source>
        <dbReference type="ARBA" id="ARBA00022989"/>
    </source>
</evidence>
<gene>
    <name evidence="8 10" type="primary">ezrA</name>
    <name evidence="10" type="ORF">GCM10010978_27860</name>
</gene>
<comment type="similarity">
    <text evidence="8">Belongs to the EzrA family.</text>
</comment>
<evidence type="ECO:0000313" key="11">
    <source>
        <dbReference type="Proteomes" id="UP000602050"/>
    </source>
</evidence>
<dbReference type="InterPro" id="IPR010379">
    <property type="entry name" value="EzrA"/>
</dbReference>
<feature type="coiled-coil region" evidence="8">
    <location>
        <begin position="112"/>
        <end position="143"/>
    </location>
</feature>
<keyword evidence="4 8" id="KW-0175">Coiled coil</keyword>
<keyword evidence="7 8" id="KW-0131">Cell cycle</keyword>
<reference evidence="10" key="1">
    <citation type="journal article" date="2014" name="Int. J. Syst. Evol. Microbiol.">
        <title>Complete genome sequence of Corynebacterium casei LMG S-19264T (=DSM 44701T), isolated from a smear-ripened cheese.</title>
        <authorList>
            <consortium name="US DOE Joint Genome Institute (JGI-PGF)"/>
            <person name="Walter F."/>
            <person name="Albersmeier A."/>
            <person name="Kalinowski J."/>
            <person name="Ruckert C."/>
        </authorList>
    </citation>
    <scope>NUCLEOTIDE SEQUENCE</scope>
    <source>
        <strain evidence="10">CGMCC 1.12360</strain>
    </source>
</reference>
<evidence type="ECO:0000256" key="6">
    <source>
        <dbReference type="ARBA" id="ARBA00023210"/>
    </source>
</evidence>
<evidence type="ECO:0000313" key="10">
    <source>
        <dbReference type="EMBL" id="GFZ86377.1"/>
    </source>
</evidence>
<evidence type="ECO:0000256" key="8">
    <source>
        <dbReference type="HAMAP-Rule" id="MF_00728"/>
    </source>
</evidence>
<sequence length="562" mass="65812">MVYIIGTILVIIVLLIIGLIWRKRIYDQVDKLESWKLDLMGRDVASQLSKLKRLNLTGETQEKFETWKDKWEEIVTKELPDVEEMLFDAEEAADRFQFSKAKKILTSINSHLQSIEKEIEIILQELAELLESEEKSREEVEELEPSLKELRKHLSQHRYQYGKAEIYFDVEIDEIENGLKNYYELVEEGNYIEAKSLVDELKERKIELEQLISDFPGIYKACKHELPSQLDQLLAGIKEMKEQGFRVEHLAFEKEIHTYQGRLLDFLRSLEKGEVEGVEQALIDLEERIQEMYQLLEKEAVAKSYLESKMPNFEQSIQQLSEKYHVTTEEVEEIKKAYFLEDSDLEKYLSLGNSISALQDKLEQIRLGLDDEKVGHSELREELEAGFAALEQLEEQLEEFKQAIHNLRKEELEARDTLHEMRNKLYHLNRKLKKSNIPGVPEHIWKSIEETTNKNEQVMKALERKPLDIAEVQQALANASQSLEQTVDQTELMLDQAFLTERVIQYANRYRSKNPILAAKLMEAEQLFRTYQYELSLETAAKALEEVEPGALKRFENIPVEV</sequence>
<accession>A0A8J2TPJ6</accession>
<organism evidence="10 11">
    <name type="scientific">Compostibacillus humi</name>
    <dbReference type="NCBI Taxonomy" id="1245525"/>
    <lineage>
        <taxon>Bacteria</taxon>
        <taxon>Bacillati</taxon>
        <taxon>Bacillota</taxon>
        <taxon>Bacilli</taxon>
        <taxon>Bacillales</taxon>
        <taxon>Bacillaceae</taxon>
        <taxon>Compostibacillus</taxon>
    </lineage>
</organism>
<reference evidence="10" key="2">
    <citation type="submission" date="2020-09" db="EMBL/GenBank/DDBJ databases">
        <authorList>
            <person name="Sun Q."/>
            <person name="Zhou Y."/>
        </authorList>
    </citation>
    <scope>NUCLEOTIDE SEQUENCE</scope>
    <source>
        <strain evidence="10">CGMCC 1.12360</strain>
    </source>
</reference>
<keyword evidence="6 8" id="KW-0717">Septation</keyword>
<feature type="topological domain" description="Cytoplasmic" evidence="8">
    <location>
        <begin position="22"/>
        <end position="562"/>
    </location>
</feature>
<feature type="transmembrane region" description="Helical" evidence="9">
    <location>
        <begin position="6"/>
        <end position="22"/>
    </location>
</feature>
<dbReference type="GO" id="GO:0005886">
    <property type="term" value="C:plasma membrane"/>
    <property type="evidence" value="ECO:0007669"/>
    <property type="project" value="UniProtKB-SubCell"/>
</dbReference>
<feature type="coiled-coil region" evidence="8">
    <location>
        <begin position="376"/>
        <end position="424"/>
    </location>
</feature>
<keyword evidence="11" id="KW-1185">Reference proteome</keyword>
<dbReference type="RefSeq" id="WP_188393031.1">
    <property type="nucleotide sequence ID" value="NZ_BMEV01000067.1"/>
</dbReference>
<dbReference type="GO" id="GO:0000921">
    <property type="term" value="P:septin ring assembly"/>
    <property type="evidence" value="ECO:0007669"/>
    <property type="project" value="InterPro"/>
</dbReference>
<protein>
    <recommendedName>
        <fullName evidence="8">Septation ring formation regulator EzrA</fullName>
    </recommendedName>
</protein>
<evidence type="ECO:0000256" key="7">
    <source>
        <dbReference type="ARBA" id="ARBA00023306"/>
    </source>
</evidence>
<dbReference type="HAMAP" id="MF_00728">
    <property type="entry name" value="EzrA"/>
    <property type="match status" value="1"/>
</dbReference>
<keyword evidence="1 8" id="KW-0132">Cell division</keyword>
<comment type="caution">
    <text evidence="10">The sequence shown here is derived from an EMBL/GenBank/DDBJ whole genome shotgun (WGS) entry which is preliminary data.</text>
</comment>
<keyword evidence="2 8" id="KW-0812">Transmembrane</keyword>